<feature type="chain" id="PRO_5043595933" evidence="1">
    <location>
        <begin position="31"/>
        <end position="93"/>
    </location>
</feature>
<proteinExistence type="predicted"/>
<dbReference type="Proteomes" id="UP000762676">
    <property type="component" value="Unassembled WGS sequence"/>
</dbReference>
<accession>A0AAV4GE64</accession>
<evidence type="ECO:0000256" key="1">
    <source>
        <dbReference type="SAM" id="SignalP"/>
    </source>
</evidence>
<evidence type="ECO:0000313" key="2">
    <source>
        <dbReference type="EMBL" id="GFR83313.1"/>
    </source>
</evidence>
<comment type="caution">
    <text evidence="2">The sequence shown here is derived from an EMBL/GenBank/DDBJ whole genome shotgun (WGS) entry which is preliminary data.</text>
</comment>
<keyword evidence="1" id="KW-0732">Signal</keyword>
<organism evidence="2 3">
    <name type="scientific">Elysia marginata</name>
    <dbReference type="NCBI Taxonomy" id="1093978"/>
    <lineage>
        <taxon>Eukaryota</taxon>
        <taxon>Metazoa</taxon>
        <taxon>Spiralia</taxon>
        <taxon>Lophotrochozoa</taxon>
        <taxon>Mollusca</taxon>
        <taxon>Gastropoda</taxon>
        <taxon>Heterobranchia</taxon>
        <taxon>Euthyneura</taxon>
        <taxon>Panpulmonata</taxon>
        <taxon>Sacoglossa</taxon>
        <taxon>Placobranchoidea</taxon>
        <taxon>Plakobranchidae</taxon>
        <taxon>Elysia</taxon>
    </lineage>
</organism>
<feature type="signal peptide" evidence="1">
    <location>
        <begin position="1"/>
        <end position="30"/>
    </location>
</feature>
<dbReference type="AlphaFoldDB" id="A0AAV4GE64"/>
<gene>
    <name evidence="2" type="ORF">ElyMa_004120700</name>
</gene>
<keyword evidence="3" id="KW-1185">Reference proteome</keyword>
<sequence length="93" mass="10440">MRLSPRLYTLAPGSLLALLLTVLSLTVTSAEFINPRTTLMCHVRHYQFRVHKPDVIHPSTGAVLRCSGLVTVNSCWGRCDSSEVRITWPFKTD</sequence>
<protein>
    <submittedName>
        <fullName evidence="2">Glycoprotein hormone beta-5-like</fullName>
    </submittedName>
</protein>
<dbReference type="EMBL" id="BMAT01008373">
    <property type="protein sequence ID" value="GFR83313.1"/>
    <property type="molecule type" value="Genomic_DNA"/>
</dbReference>
<name>A0AAV4GE64_9GAST</name>
<reference evidence="2 3" key="1">
    <citation type="journal article" date="2021" name="Elife">
        <title>Chloroplast acquisition without the gene transfer in kleptoplastic sea slugs, Plakobranchus ocellatus.</title>
        <authorList>
            <person name="Maeda T."/>
            <person name="Takahashi S."/>
            <person name="Yoshida T."/>
            <person name="Shimamura S."/>
            <person name="Takaki Y."/>
            <person name="Nagai Y."/>
            <person name="Toyoda A."/>
            <person name="Suzuki Y."/>
            <person name="Arimoto A."/>
            <person name="Ishii H."/>
            <person name="Satoh N."/>
            <person name="Nishiyama T."/>
            <person name="Hasebe M."/>
            <person name="Maruyama T."/>
            <person name="Minagawa J."/>
            <person name="Obokata J."/>
            <person name="Shigenobu S."/>
        </authorList>
    </citation>
    <scope>NUCLEOTIDE SEQUENCE [LARGE SCALE GENOMIC DNA]</scope>
</reference>
<evidence type="ECO:0000313" key="3">
    <source>
        <dbReference type="Proteomes" id="UP000762676"/>
    </source>
</evidence>